<comment type="function">
    <text evidence="14">Catalyzes the attachment of valine to tRNA(Val) in a two-step reaction: valine is first activated by ATP to form Val-AMP and then transferred to the acceptor end of tRNA(Val).</text>
</comment>
<keyword evidence="22" id="KW-1185">Reference proteome</keyword>
<dbReference type="PANTHER" id="PTHR11946:SF71">
    <property type="entry name" value="VALINE--TRNA LIGASE, MITOCHONDRIAL"/>
    <property type="match status" value="1"/>
</dbReference>
<keyword evidence="7 16" id="KW-0648">Protein biosynthesis</keyword>
<keyword evidence="10 16" id="KW-0030">Aminoacyl-tRNA synthetase</keyword>
<evidence type="ECO:0000259" key="19">
    <source>
        <dbReference type="Pfam" id="PF00133"/>
    </source>
</evidence>
<dbReference type="SUPFAM" id="SSF47323">
    <property type="entry name" value="Anticodon-binding domain of a subclass of class I aminoacyl-tRNA synthetases"/>
    <property type="match status" value="1"/>
</dbReference>
<sequence>MACLCRYGSSVALRLRCGGGARGGWLGRSYSSREAGPAHPDSNPSRLLRDKSEKERRQRERLAAIHAENARGTACEERQMKWTEKEKIVYSIPTKPGEKKDTSVPLPAGYSPQYVEACWYAWWEKQGFFQPEYHSRIPHAVEHTYSLCIPPPNVTGSLHLGHALTVAIEDSLARWRRMQGCKVVWVPGCDHAGIATQAVVEKRLYREKGVRRQDLSREEFQHEVWRWKEQKGDEIYHQLRKLGASLDWERACFTMDRKFSSAVTEAFVRLQEAGLIYRGHRLVNWSCALNSAISDIEVDSVQLTGRTLLSVPGYQEKIPFGTMVTFAYPLEGEEGEISVATTRPETMLGDVAIIVHPEDPRYTKLHGRHARHPFTGRLLPILTDPLVDPHLGTGAVKCTPAHDPRDFEVSLRHALPRLSVIGGEGTMTELCGDWLQGVKRFEARQRVLDALKERGLYRSTQEHAMLLPLCSRSGDVVEPLLKSQWFLRCDQMARRAMEAVDDGQLDIIPSFHKKTWKNWLSNISDWCISRQLWWGHQIPAYRVSFPGSCDKQEQDDSDALWVCGRNQKEVKRSAAKKFGIPENLITVTQDTDVLDTWFSSGLFPFAMLGWPEQTPDLHEFYPNSLLETGSDLIFFWVARMVMLGQELSGQLPFSQVFLHSMIRDAHGRKMSKSLGNVIDPLDVISGVSLQRLHEKVQEGNLDPREISIALEGQKRDFPRGIPECGTDALRFALCSYRCQGDDINLDVGQVVTARHFCNKIWNAVKFALGALGDQFEPLPLQEVSPASAVDRWVLSRLYHAAVECERGFEHYDFHAVTVAVHSFWLHSFCDVYLESVKPVLQTGSTEQADSARQVLLLCVGQALSLLAPFMPYLSEELWQRLPRPAGQEPSYHSISISVAPYPAPSQLAHWNSPEEEANFLFVQEVVRVVRSLRAEYQLTKARPELYIQCSELRFREILESFSTPVQALCRSGALFLLSTLEGAPSGCAVGIVNDSCQVYLKIQGLVDLQKELAKLGGRMERLQAQLDQAVARTWVQQYEERVPQHIREENTRRISSTKTELERTQQMIENFRSMLPERD</sequence>
<proteinExistence type="inferred from homology"/>
<evidence type="ECO:0000313" key="22">
    <source>
        <dbReference type="Proteomes" id="UP001369086"/>
    </source>
</evidence>
<keyword evidence="5 16" id="KW-0547">Nucleotide-binding</keyword>
<comment type="similarity">
    <text evidence="2 16">Belongs to the class-I aminoacyl-tRNA synthetase family.</text>
</comment>
<comment type="catalytic activity">
    <reaction evidence="15">
        <text>tRNA(Val) + L-valine + ATP = L-valyl-tRNA(Val) + AMP + diphosphate</text>
        <dbReference type="Rhea" id="RHEA:10704"/>
        <dbReference type="Rhea" id="RHEA-COMP:9672"/>
        <dbReference type="Rhea" id="RHEA-COMP:9708"/>
        <dbReference type="ChEBI" id="CHEBI:30616"/>
        <dbReference type="ChEBI" id="CHEBI:33019"/>
        <dbReference type="ChEBI" id="CHEBI:57762"/>
        <dbReference type="ChEBI" id="CHEBI:78442"/>
        <dbReference type="ChEBI" id="CHEBI:78537"/>
        <dbReference type="ChEBI" id="CHEBI:456215"/>
        <dbReference type="EC" id="6.1.1.9"/>
    </reaction>
</comment>
<dbReference type="InterPro" id="IPR037118">
    <property type="entry name" value="Val-tRNA_synth_C_sf"/>
</dbReference>
<evidence type="ECO:0000256" key="13">
    <source>
        <dbReference type="ARBA" id="ARBA00040837"/>
    </source>
</evidence>
<accession>A0ABR0YB30</accession>
<dbReference type="InterPro" id="IPR033705">
    <property type="entry name" value="Anticodon_Ia_Val"/>
</dbReference>
<evidence type="ECO:0000256" key="7">
    <source>
        <dbReference type="ARBA" id="ARBA00022917"/>
    </source>
</evidence>
<keyword evidence="6 16" id="KW-0067">ATP-binding</keyword>
<dbReference type="PROSITE" id="PS00178">
    <property type="entry name" value="AA_TRNA_LIGASE_I"/>
    <property type="match status" value="1"/>
</dbReference>
<dbReference type="Gene3D" id="1.10.730.10">
    <property type="entry name" value="Isoleucyl-tRNA Synthetase, Domain 1"/>
    <property type="match status" value="1"/>
</dbReference>
<dbReference type="InterPro" id="IPR009008">
    <property type="entry name" value="Val/Leu/Ile-tRNA-synth_edit"/>
</dbReference>
<evidence type="ECO:0000256" key="6">
    <source>
        <dbReference type="ARBA" id="ARBA00022840"/>
    </source>
</evidence>
<evidence type="ECO:0000256" key="12">
    <source>
        <dbReference type="ARBA" id="ARBA00029936"/>
    </source>
</evidence>
<dbReference type="Proteomes" id="UP001369086">
    <property type="component" value="Unassembled WGS sequence"/>
</dbReference>
<dbReference type="CDD" id="cd07962">
    <property type="entry name" value="Anticodon_Ia_Val"/>
    <property type="match status" value="1"/>
</dbReference>
<reference evidence="21 22" key="1">
    <citation type="submission" date="2021-05" db="EMBL/GenBank/DDBJ databases">
        <authorList>
            <person name="Zahm M."/>
            <person name="Klopp C."/>
            <person name="Cabau C."/>
            <person name="Kuhl H."/>
            <person name="Suciu R."/>
            <person name="Ciorpac M."/>
            <person name="Holostenco D."/>
            <person name="Gessner J."/>
            <person name="Wuertz S."/>
            <person name="Hohne C."/>
            <person name="Stock M."/>
            <person name="Gislard M."/>
            <person name="Lluch J."/>
            <person name="Milhes M."/>
            <person name="Lampietro C."/>
            <person name="Lopez Roques C."/>
            <person name="Donnadieu C."/>
            <person name="Du K."/>
            <person name="Schartl M."/>
            <person name="Guiguen Y."/>
        </authorList>
    </citation>
    <scope>NUCLEOTIDE SEQUENCE [LARGE SCALE GENOMIC DNA]</scope>
    <source>
        <strain evidence="21">Hh-F2</strain>
        <tissue evidence="21">Blood</tissue>
    </source>
</reference>
<feature type="region of interest" description="Disordered" evidence="18">
    <location>
        <begin position="28"/>
        <end position="55"/>
    </location>
</feature>
<keyword evidence="8" id="KW-0809">Transit peptide</keyword>
<dbReference type="EMBL" id="JAHFZB010000038">
    <property type="protein sequence ID" value="KAK6469618.1"/>
    <property type="molecule type" value="Genomic_DNA"/>
</dbReference>
<dbReference type="Gene3D" id="3.40.50.620">
    <property type="entry name" value="HUPs"/>
    <property type="match status" value="2"/>
</dbReference>
<keyword evidence="17" id="KW-0175">Coiled coil</keyword>
<dbReference type="NCBIfam" id="TIGR00422">
    <property type="entry name" value="valS"/>
    <property type="match status" value="1"/>
</dbReference>
<evidence type="ECO:0000256" key="15">
    <source>
        <dbReference type="ARBA" id="ARBA00047552"/>
    </source>
</evidence>
<comment type="caution">
    <text evidence="21">The sequence shown here is derived from an EMBL/GenBank/DDBJ whole genome shotgun (WGS) entry which is preliminary data.</text>
</comment>
<dbReference type="InterPro" id="IPR013155">
    <property type="entry name" value="M/V/L/I-tRNA-synth_anticd-bd"/>
</dbReference>
<evidence type="ECO:0000256" key="14">
    <source>
        <dbReference type="ARBA" id="ARBA00043854"/>
    </source>
</evidence>
<protein>
    <recommendedName>
        <fullName evidence="11">Valine--tRNA ligase</fullName>
        <ecNumber evidence="3">6.1.1.9</ecNumber>
    </recommendedName>
    <alternativeName>
        <fullName evidence="13">Valine--tRNA ligase, mitochondrial</fullName>
    </alternativeName>
    <alternativeName>
        <fullName evidence="12">Valyl-tRNA synthetase</fullName>
    </alternativeName>
</protein>
<evidence type="ECO:0000256" key="16">
    <source>
        <dbReference type="RuleBase" id="RU363035"/>
    </source>
</evidence>
<dbReference type="InterPro" id="IPR009080">
    <property type="entry name" value="tRNAsynth_Ia_anticodon-bd"/>
</dbReference>
<dbReference type="NCBIfam" id="NF004349">
    <property type="entry name" value="PRK05729.1"/>
    <property type="match status" value="1"/>
</dbReference>
<evidence type="ECO:0000256" key="2">
    <source>
        <dbReference type="ARBA" id="ARBA00005594"/>
    </source>
</evidence>
<feature type="domain" description="Methionyl/Valyl/Leucyl/Isoleucyl-tRNA synthetase anticodon-binding" evidence="20">
    <location>
        <begin position="790"/>
        <end position="943"/>
    </location>
</feature>
<dbReference type="PRINTS" id="PR00986">
    <property type="entry name" value="TRNASYNTHVAL"/>
</dbReference>
<dbReference type="SUPFAM" id="SSF50677">
    <property type="entry name" value="ValRS/IleRS/LeuRS editing domain"/>
    <property type="match status" value="1"/>
</dbReference>
<evidence type="ECO:0000256" key="10">
    <source>
        <dbReference type="ARBA" id="ARBA00023146"/>
    </source>
</evidence>
<gene>
    <name evidence="21" type="ORF">HHUSO_G31946</name>
</gene>
<dbReference type="EC" id="6.1.1.9" evidence="3"/>
<evidence type="ECO:0000256" key="4">
    <source>
        <dbReference type="ARBA" id="ARBA00022598"/>
    </source>
</evidence>
<dbReference type="InterPro" id="IPR002300">
    <property type="entry name" value="aa-tRNA-synth_Ia"/>
</dbReference>
<evidence type="ECO:0000256" key="11">
    <source>
        <dbReference type="ARBA" id="ARBA00024407"/>
    </source>
</evidence>
<evidence type="ECO:0000256" key="9">
    <source>
        <dbReference type="ARBA" id="ARBA00023128"/>
    </source>
</evidence>
<dbReference type="InterPro" id="IPR001412">
    <property type="entry name" value="aa-tRNA-synth_I_CS"/>
</dbReference>
<dbReference type="InterPro" id="IPR014729">
    <property type="entry name" value="Rossmann-like_a/b/a_fold"/>
</dbReference>
<dbReference type="CDD" id="cd00817">
    <property type="entry name" value="ValRS_core"/>
    <property type="match status" value="1"/>
</dbReference>
<dbReference type="GO" id="GO:0016874">
    <property type="term" value="F:ligase activity"/>
    <property type="evidence" value="ECO:0007669"/>
    <property type="project" value="UniProtKB-KW"/>
</dbReference>
<keyword evidence="9" id="KW-0496">Mitochondrion</keyword>
<evidence type="ECO:0000256" key="5">
    <source>
        <dbReference type="ARBA" id="ARBA00022741"/>
    </source>
</evidence>
<evidence type="ECO:0000256" key="17">
    <source>
        <dbReference type="SAM" id="Coils"/>
    </source>
</evidence>
<dbReference type="Gene3D" id="1.10.287.380">
    <property type="entry name" value="Valyl-tRNA synthetase, C-terminal domain"/>
    <property type="match status" value="1"/>
</dbReference>
<name>A0ABR0YB30_HUSHU</name>
<dbReference type="Pfam" id="PF00133">
    <property type="entry name" value="tRNA-synt_1"/>
    <property type="match status" value="1"/>
</dbReference>
<dbReference type="HAMAP" id="MF_02004">
    <property type="entry name" value="Val_tRNA_synth_type1"/>
    <property type="match status" value="1"/>
</dbReference>
<organism evidence="21 22">
    <name type="scientific">Huso huso</name>
    <name type="common">Beluga</name>
    <name type="synonym">Acipenser huso</name>
    <dbReference type="NCBI Taxonomy" id="61971"/>
    <lineage>
        <taxon>Eukaryota</taxon>
        <taxon>Metazoa</taxon>
        <taxon>Chordata</taxon>
        <taxon>Craniata</taxon>
        <taxon>Vertebrata</taxon>
        <taxon>Euteleostomi</taxon>
        <taxon>Actinopterygii</taxon>
        <taxon>Chondrostei</taxon>
        <taxon>Acipenseriformes</taxon>
        <taxon>Acipenseridae</taxon>
        <taxon>Huso</taxon>
    </lineage>
</organism>
<feature type="domain" description="Aminoacyl-tRNA synthetase class Ia" evidence="19">
    <location>
        <begin position="119"/>
        <end position="746"/>
    </location>
</feature>
<evidence type="ECO:0000256" key="18">
    <source>
        <dbReference type="SAM" id="MobiDB-lite"/>
    </source>
</evidence>
<dbReference type="Gene3D" id="3.90.740.10">
    <property type="entry name" value="Valyl/Leucyl/Isoleucyl-tRNA synthetase, editing domain"/>
    <property type="match status" value="2"/>
</dbReference>
<feature type="coiled-coil region" evidence="17">
    <location>
        <begin position="1005"/>
        <end position="1032"/>
    </location>
</feature>
<evidence type="ECO:0000259" key="20">
    <source>
        <dbReference type="Pfam" id="PF08264"/>
    </source>
</evidence>
<dbReference type="InterPro" id="IPR002303">
    <property type="entry name" value="Valyl-tRNA_ligase"/>
</dbReference>
<dbReference type="SUPFAM" id="SSF52374">
    <property type="entry name" value="Nucleotidylyl transferase"/>
    <property type="match status" value="1"/>
</dbReference>
<comment type="subcellular location">
    <subcellularLocation>
        <location evidence="1">Mitochondrion</location>
    </subcellularLocation>
</comment>
<evidence type="ECO:0000313" key="21">
    <source>
        <dbReference type="EMBL" id="KAK6469618.1"/>
    </source>
</evidence>
<dbReference type="Pfam" id="PF08264">
    <property type="entry name" value="Anticodon_1"/>
    <property type="match status" value="1"/>
</dbReference>
<dbReference type="PANTHER" id="PTHR11946">
    <property type="entry name" value="VALYL-TRNA SYNTHETASES"/>
    <property type="match status" value="1"/>
</dbReference>
<evidence type="ECO:0000256" key="3">
    <source>
        <dbReference type="ARBA" id="ARBA00013169"/>
    </source>
</evidence>
<keyword evidence="4 16" id="KW-0436">Ligase</keyword>
<evidence type="ECO:0000256" key="1">
    <source>
        <dbReference type="ARBA" id="ARBA00004173"/>
    </source>
</evidence>
<evidence type="ECO:0000256" key="8">
    <source>
        <dbReference type="ARBA" id="ARBA00022946"/>
    </source>
</evidence>